<dbReference type="OMA" id="HMGNEVV"/>
<evidence type="ECO:0000259" key="1">
    <source>
        <dbReference type="SMART" id="SM00449"/>
    </source>
</evidence>
<dbReference type="PANTHER" id="PTHR20951">
    <property type="entry name" value="C13ORF1 PROTEIN-RELATED"/>
    <property type="match status" value="1"/>
</dbReference>
<dbReference type="SMART" id="SM00449">
    <property type="entry name" value="SPRY"/>
    <property type="match status" value="1"/>
</dbReference>
<protein>
    <recommendedName>
        <fullName evidence="1">SPRY domain-containing protein</fullName>
    </recommendedName>
</protein>
<dbReference type="InterPro" id="IPR013320">
    <property type="entry name" value="ConA-like_dom_sf"/>
</dbReference>
<dbReference type="InterPro" id="IPR003877">
    <property type="entry name" value="SPRY_dom"/>
</dbReference>
<sequence>MFCCLRTCFNGELRTPVAAQRPREPDIQLDTANMGHEVVIVKNGKRLCGSGGALATAPLVQSKSYFEVKIQQSGMWAVGIATRQTDLNKTRGGSDKDSWTLCSDNTIRNNDQTLLTIKGIEQSTASIITDESLASVVTTEPMQHTCLPSEGDTIGIAYDHVELNFYLNGKNLEVPVLNIKGTVYPALYVDDGAILDIILDNFSFSPPAGFDKIMIEQSLL</sequence>
<dbReference type="InterPro" id="IPR043136">
    <property type="entry name" value="B30.2/SPRY_sf"/>
</dbReference>
<organism evidence="2 3">
    <name type="scientific">Hermetia illucens</name>
    <name type="common">Black soldier fly</name>
    <dbReference type="NCBI Taxonomy" id="343691"/>
    <lineage>
        <taxon>Eukaryota</taxon>
        <taxon>Metazoa</taxon>
        <taxon>Ecdysozoa</taxon>
        <taxon>Arthropoda</taxon>
        <taxon>Hexapoda</taxon>
        <taxon>Insecta</taxon>
        <taxon>Pterygota</taxon>
        <taxon>Neoptera</taxon>
        <taxon>Endopterygota</taxon>
        <taxon>Diptera</taxon>
        <taxon>Brachycera</taxon>
        <taxon>Stratiomyomorpha</taxon>
        <taxon>Stratiomyidae</taxon>
        <taxon>Hermetiinae</taxon>
        <taxon>Hermetia</taxon>
    </lineage>
</organism>
<dbReference type="Pfam" id="PF00622">
    <property type="entry name" value="SPRY"/>
    <property type="match status" value="1"/>
</dbReference>
<gene>
    <name evidence="2" type="ORF">HERILL_LOCUS16095</name>
</gene>
<evidence type="ECO:0000313" key="3">
    <source>
        <dbReference type="Proteomes" id="UP000594454"/>
    </source>
</evidence>
<name>A0A7R8Z1K2_HERIL</name>
<accession>A0A7R8Z1K2</accession>
<feature type="domain" description="SPRY" evidence="1">
    <location>
        <begin position="61"/>
        <end position="203"/>
    </location>
</feature>
<dbReference type="Proteomes" id="UP000594454">
    <property type="component" value="Chromosome 6"/>
</dbReference>
<evidence type="ECO:0000313" key="2">
    <source>
        <dbReference type="EMBL" id="CAD7093834.1"/>
    </source>
</evidence>
<dbReference type="Gene3D" id="2.60.120.920">
    <property type="match status" value="1"/>
</dbReference>
<dbReference type="OrthoDB" id="40953at2759"/>
<dbReference type="SUPFAM" id="SSF49899">
    <property type="entry name" value="Concanavalin A-like lectins/glucanases"/>
    <property type="match status" value="1"/>
</dbReference>
<proteinExistence type="predicted"/>
<dbReference type="FunCoup" id="A0A7R8Z1K2">
    <property type="interactions" value="80"/>
</dbReference>
<dbReference type="InterPro" id="IPR035766">
    <property type="entry name" value="SPRYD7"/>
</dbReference>
<keyword evidence="3" id="KW-1185">Reference proteome</keyword>
<dbReference type="PANTHER" id="PTHR20951:SF2">
    <property type="entry name" value="SPRY DOMAIN-CONTAINING PROTEIN 7"/>
    <property type="match status" value="1"/>
</dbReference>
<dbReference type="CDD" id="cd12880">
    <property type="entry name" value="SPRYD7"/>
    <property type="match status" value="1"/>
</dbReference>
<dbReference type="EMBL" id="LR899014">
    <property type="protein sequence ID" value="CAD7093834.1"/>
    <property type="molecule type" value="Genomic_DNA"/>
</dbReference>
<dbReference type="AlphaFoldDB" id="A0A7R8Z1K2"/>
<reference evidence="2 3" key="1">
    <citation type="submission" date="2020-11" db="EMBL/GenBank/DDBJ databases">
        <authorList>
            <person name="Wallbank WR R."/>
            <person name="Pardo Diaz C."/>
            <person name="Kozak K."/>
            <person name="Martin S."/>
            <person name="Jiggins C."/>
            <person name="Moest M."/>
            <person name="Warren A I."/>
            <person name="Generalovic N T."/>
            <person name="Byers J.R.P. K."/>
            <person name="Montejo-Kovacevich G."/>
            <person name="Yen C E."/>
        </authorList>
    </citation>
    <scope>NUCLEOTIDE SEQUENCE [LARGE SCALE GENOMIC DNA]</scope>
</reference>
<dbReference type="InParanoid" id="A0A7R8Z1K2"/>